<evidence type="ECO:0000313" key="2">
    <source>
        <dbReference type="Proteomes" id="UP000181728"/>
    </source>
</evidence>
<gene>
    <name evidence="1" type="ORF">ATX59_00085</name>
</gene>
<evidence type="ECO:0000313" key="1">
    <source>
        <dbReference type="EMBL" id="OIM22257.1"/>
    </source>
</evidence>
<dbReference type="RefSeq" id="WP_002817945.1">
    <property type="nucleotide sequence ID" value="NZ_CP084701.1"/>
</dbReference>
<proteinExistence type="predicted"/>
<accession>A0A483B1G6</accession>
<organism evidence="1 2">
    <name type="scientific">Oenococcus oeni</name>
    <name type="common">Leuconostoc oenos</name>
    <dbReference type="NCBI Taxonomy" id="1247"/>
    <lineage>
        <taxon>Bacteria</taxon>
        <taxon>Bacillati</taxon>
        <taxon>Bacillota</taxon>
        <taxon>Bacilli</taxon>
        <taxon>Lactobacillales</taxon>
        <taxon>Lactobacillaceae</taxon>
        <taxon>Oenococcus</taxon>
    </lineage>
</organism>
<dbReference type="Proteomes" id="UP000181728">
    <property type="component" value="Unassembled WGS sequence"/>
</dbReference>
<dbReference type="AlphaFoldDB" id="A0A483B1G6"/>
<dbReference type="EMBL" id="MLOK01000001">
    <property type="protein sequence ID" value="OIM22257.1"/>
    <property type="molecule type" value="Genomic_DNA"/>
</dbReference>
<reference evidence="1 2" key="1">
    <citation type="journal article" date="2016" name="BMC Genomics">
        <title>Consensus pan-genome assembly of the specialised wine bacterium Oenococcus oeni.</title>
        <authorList>
            <person name="Sternes P.R."/>
            <person name="Borneman A.R."/>
        </authorList>
    </citation>
    <scope>NUCLEOTIDE SEQUENCE [LARGE SCALE GENOMIC DNA]</scope>
    <source>
        <strain evidence="1 2">AWRIB661</strain>
    </source>
</reference>
<name>A0A483B1G6_OENOE</name>
<protein>
    <submittedName>
        <fullName evidence="1">Uncharacterized protein</fullName>
    </submittedName>
</protein>
<comment type="caution">
    <text evidence="1">The sequence shown here is derived from an EMBL/GenBank/DDBJ whole genome shotgun (WGS) entry which is preliminary data.</text>
</comment>
<sequence>MFKKIKKIKESYRNLSSWILNQGLRLPQSNEGIEDRKIFESLNDQTDVNQRFSRLLNIFKNVIQRRLYMPILIFVIFLFFLPTLFPSLQLIANLLLWISISLIVIAFFFLYLYLADVWSFSHPDKVYDFKTRFRLKDESYERSLAVVTSGKWYEKIIYSSFLRGFIQWISSGSFQWIALIIIMLPNNFQNSFTQTISNLFFFAIIINIFSNPRIIQYRRNHNLPAYSYLPLSKYFSWVSLSVDFLFVLWAAAQIADILHEFFG</sequence>
<dbReference type="GeneID" id="75064870"/>